<evidence type="ECO:0000313" key="3">
    <source>
        <dbReference type="Proteomes" id="UP000176944"/>
    </source>
</evidence>
<dbReference type="EMBL" id="CP017708">
    <property type="protein sequence ID" value="AOY83923.1"/>
    <property type="molecule type" value="Genomic_DNA"/>
</dbReference>
<feature type="region of interest" description="Disordered" evidence="1">
    <location>
        <begin position="36"/>
        <end position="88"/>
    </location>
</feature>
<protein>
    <submittedName>
        <fullName evidence="2">Uncharacterized protein</fullName>
    </submittedName>
</protein>
<evidence type="ECO:0000313" key="2">
    <source>
        <dbReference type="EMBL" id="AOY83923.1"/>
    </source>
</evidence>
<accession>A0A1D9G8K0</accession>
<feature type="compositionally biased region" description="Basic and acidic residues" evidence="1">
    <location>
        <begin position="1"/>
        <end position="10"/>
    </location>
</feature>
<dbReference type="Proteomes" id="UP000176944">
    <property type="component" value="Chromosome"/>
</dbReference>
<evidence type="ECO:0000256" key="1">
    <source>
        <dbReference type="SAM" id="MobiDB-lite"/>
    </source>
</evidence>
<organism evidence="2 3">
    <name type="scientific">Moorena producens (strain JHB)</name>
    <dbReference type="NCBI Taxonomy" id="1454205"/>
    <lineage>
        <taxon>Bacteria</taxon>
        <taxon>Bacillati</taxon>
        <taxon>Cyanobacteriota</taxon>
        <taxon>Cyanophyceae</taxon>
        <taxon>Coleofasciculales</taxon>
        <taxon>Coleofasciculaceae</taxon>
        <taxon>Moorena</taxon>
    </lineage>
</organism>
<feature type="region of interest" description="Disordered" evidence="1">
    <location>
        <begin position="1"/>
        <end position="23"/>
    </location>
</feature>
<sequence>MKNEEFRIGNRESGIGNRESGVGSRVQVGRLTLKTFNIQPTLRERQRRTSYPSPNPKGEQPSTLNHPTFNLKPPNLQPPNLKPPNLQP</sequence>
<proteinExistence type="predicted"/>
<feature type="compositionally biased region" description="Pro residues" evidence="1">
    <location>
        <begin position="75"/>
        <end position="88"/>
    </location>
</feature>
<name>A0A1D9G8K0_MOOP1</name>
<reference evidence="3" key="1">
    <citation type="submission" date="2016-10" db="EMBL/GenBank/DDBJ databases">
        <title>Comparative genomics uncovers the prolific and rare metabolic potential of the cyanobacterial genus Moorea.</title>
        <authorList>
            <person name="Leao T."/>
            <person name="Castelao G."/>
            <person name="Korobeynikov A."/>
            <person name="Monroe E.A."/>
            <person name="Podell S."/>
            <person name="Glukhov E."/>
            <person name="Allen E."/>
            <person name="Gerwick W.H."/>
            <person name="Gerwick L."/>
        </authorList>
    </citation>
    <scope>NUCLEOTIDE SEQUENCE [LARGE SCALE GENOMIC DNA]</scope>
    <source>
        <strain evidence="3">JHB</strain>
    </source>
</reference>
<gene>
    <name evidence="2" type="ORF">BJP36_32380</name>
</gene>
<dbReference type="AlphaFoldDB" id="A0A1D9G8K0"/>